<feature type="site" description="Increases basicity of active site His" evidence="5">
    <location>
        <position position="126"/>
    </location>
</feature>
<dbReference type="CDD" id="cd03360">
    <property type="entry name" value="LbH_AT_putative"/>
    <property type="match status" value="1"/>
</dbReference>
<evidence type="ECO:0000256" key="2">
    <source>
        <dbReference type="ARBA" id="ARBA00022679"/>
    </source>
</evidence>
<dbReference type="RefSeq" id="WP_070052475.1">
    <property type="nucleotide sequence ID" value="NZ_FVZF01000001.1"/>
</dbReference>
<dbReference type="AlphaFoldDB" id="A0A2N0U546"/>
<dbReference type="InterPro" id="IPR020019">
    <property type="entry name" value="AcTrfase_PglD-like"/>
</dbReference>
<reference evidence="8 10" key="2">
    <citation type="submission" date="2016-09" db="EMBL/GenBank/DDBJ databases">
        <title>Genome Sequence of Salegentibacter salarius,Isolated from a Marine Solar Saltern of the Yellow Sea in South Korea.</title>
        <authorList>
            <person name="Zheng Q."/>
            <person name="Liu Y."/>
        </authorList>
    </citation>
    <scope>NUCLEOTIDE SEQUENCE [LARGE SCALE GENOMIC DNA]</scope>
    <source>
        <strain evidence="8 10">KCTC 12974</strain>
    </source>
</reference>
<gene>
    <name evidence="9" type="ORF">APR40_00455</name>
    <name evidence="8" type="ORF">BHS39_00455</name>
</gene>
<feature type="active site" description="Proton acceptor" evidence="5">
    <location>
        <position position="125"/>
    </location>
</feature>
<keyword evidence="4" id="KW-0012">Acyltransferase</keyword>
<dbReference type="PANTHER" id="PTHR43300">
    <property type="entry name" value="ACETYLTRANSFERASE"/>
    <property type="match status" value="1"/>
</dbReference>
<evidence type="ECO:0000256" key="1">
    <source>
        <dbReference type="ARBA" id="ARBA00007274"/>
    </source>
</evidence>
<dbReference type="Proteomes" id="UP000176009">
    <property type="component" value="Unassembled WGS sequence"/>
</dbReference>
<dbReference type="Pfam" id="PF17836">
    <property type="entry name" value="PglD_N"/>
    <property type="match status" value="1"/>
</dbReference>
<evidence type="ECO:0000313" key="9">
    <source>
        <dbReference type="EMBL" id="PKD22130.1"/>
    </source>
</evidence>
<feature type="binding site" evidence="6">
    <location>
        <position position="134"/>
    </location>
    <ligand>
        <name>acetyl-CoA</name>
        <dbReference type="ChEBI" id="CHEBI:57288"/>
    </ligand>
</feature>
<evidence type="ECO:0000256" key="5">
    <source>
        <dbReference type="PIRSR" id="PIRSR620019-1"/>
    </source>
</evidence>
<evidence type="ECO:0000256" key="3">
    <source>
        <dbReference type="ARBA" id="ARBA00022737"/>
    </source>
</evidence>
<dbReference type="Pfam" id="PF00132">
    <property type="entry name" value="Hexapep"/>
    <property type="match status" value="2"/>
</dbReference>
<accession>A0A2N0U546</accession>
<keyword evidence="2 9" id="KW-0808">Transferase</keyword>
<evidence type="ECO:0000256" key="4">
    <source>
        <dbReference type="ARBA" id="ARBA00023315"/>
    </source>
</evidence>
<evidence type="ECO:0000313" key="10">
    <source>
        <dbReference type="Proteomes" id="UP000176009"/>
    </source>
</evidence>
<dbReference type="OrthoDB" id="9794407at2"/>
<evidence type="ECO:0000313" key="8">
    <source>
        <dbReference type="EMBL" id="OEY73930.1"/>
    </source>
</evidence>
<dbReference type="EMBL" id="MJBR01000001">
    <property type="protein sequence ID" value="OEY73930.1"/>
    <property type="molecule type" value="Genomic_DNA"/>
</dbReference>
<comment type="similarity">
    <text evidence="1">Belongs to the transferase hexapeptide repeat family.</text>
</comment>
<dbReference type="InterPro" id="IPR050179">
    <property type="entry name" value="Trans_hexapeptide_repeat"/>
</dbReference>
<sequence length="202" mass="21487">MNIYGASGHGKVVFDILKSRNIQIDSVFDDNLEVEEFLDFRVIHKPNEDQLKNPTVLAIGNNAIRKQVASKFNGVISEAISHFSAMISENSKMAAGTVVMPGAIINSGSRIGKHCIINSGAVVEHDVRLEDFVHISPNAVLTGNVSVAEGTQVGTGASVIPGVKIGKWASIGAGAVIIEDIPDFAVVVGNPGKIIKYLDEQR</sequence>
<dbReference type="NCBIfam" id="TIGR03570">
    <property type="entry name" value="NeuD_NnaD"/>
    <property type="match status" value="1"/>
</dbReference>
<feature type="binding site" evidence="6">
    <location>
        <begin position="7"/>
        <end position="9"/>
    </location>
    <ligand>
        <name>substrate</name>
    </ligand>
</feature>
<dbReference type="InterPro" id="IPR001451">
    <property type="entry name" value="Hexapep"/>
</dbReference>
<dbReference type="SUPFAM" id="SSF51161">
    <property type="entry name" value="Trimeric LpxA-like enzymes"/>
    <property type="match status" value="1"/>
</dbReference>
<dbReference type="InterPro" id="IPR041561">
    <property type="entry name" value="PglD_N"/>
</dbReference>
<dbReference type="InterPro" id="IPR018357">
    <property type="entry name" value="Hexapep_transf_CS"/>
</dbReference>
<comment type="caution">
    <text evidence="9">The sequence shown here is derived from an EMBL/GenBank/DDBJ whole genome shotgun (WGS) entry which is preliminary data.</text>
</comment>
<evidence type="ECO:0000256" key="6">
    <source>
        <dbReference type="PIRSR" id="PIRSR620019-2"/>
    </source>
</evidence>
<reference evidence="9 11" key="1">
    <citation type="submission" date="2015-10" db="EMBL/GenBank/DDBJ databases">
        <title>Draft genome sequence of Salegentibacter salinarum KCTC 12975.</title>
        <authorList>
            <person name="Lin W."/>
            <person name="Zheng Q."/>
        </authorList>
    </citation>
    <scope>NUCLEOTIDE SEQUENCE [LARGE SCALE GENOMIC DNA]</scope>
    <source>
        <strain evidence="9 11">KCTC 12974</strain>
    </source>
</reference>
<dbReference type="EMBL" id="LKTR01000001">
    <property type="protein sequence ID" value="PKD22130.1"/>
    <property type="molecule type" value="Genomic_DNA"/>
</dbReference>
<proteinExistence type="inferred from homology"/>
<dbReference type="PROSITE" id="PS00101">
    <property type="entry name" value="HEXAPEP_TRANSFERASES"/>
    <property type="match status" value="1"/>
</dbReference>
<dbReference type="PANTHER" id="PTHR43300:SF7">
    <property type="entry name" value="UDP-N-ACETYLBACILLOSAMINE N-ACETYLTRANSFERASE"/>
    <property type="match status" value="1"/>
</dbReference>
<dbReference type="Gene3D" id="3.40.50.20">
    <property type="match status" value="1"/>
</dbReference>
<keyword evidence="3" id="KW-0677">Repeat</keyword>
<feature type="binding site" evidence="6">
    <location>
        <position position="60"/>
    </location>
    <ligand>
        <name>substrate</name>
    </ligand>
</feature>
<keyword evidence="10" id="KW-1185">Reference proteome</keyword>
<organism evidence="9 11">
    <name type="scientific">Salegentibacter salarius</name>
    <dbReference type="NCBI Taxonomy" id="435906"/>
    <lineage>
        <taxon>Bacteria</taxon>
        <taxon>Pseudomonadati</taxon>
        <taxon>Bacteroidota</taxon>
        <taxon>Flavobacteriia</taxon>
        <taxon>Flavobacteriales</taxon>
        <taxon>Flavobacteriaceae</taxon>
        <taxon>Salegentibacter</taxon>
    </lineage>
</organism>
<evidence type="ECO:0000259" key="7">
    <source>
        <dbReference type="Pfam" id="PF17836"/>
    </source>
</evidence>
<dbReference type="InterPro" id="IPR011004">
    <property type="entry name" value="Trimer_LpxA-like_sf"/>
</dbReference>
<dbReference type="Gene3D" id="2.160.10.10">
    <property type="entry name" value="Hexapeptide repeat proteins"/>
    <property type="match status" value="1"/>
</dbReference>
<protein>
    <submittedName>
        <fullName evidence="9">Acetyltransferase</fullName>
    </submittedName>
</protein>
<dbReference type="GO" id="GO:0016746">
    <property type="term" value="F:acyltransferase activity"/>
    <property type="evidence" value="ECO:0007669"/>
    <property type="project" value="UniProtKB-KW"/>
</dbReference>
<evidence type="ECO:0000313" key="11">
    <source>
        <dbReference type="Proteomes" id="UP000232533"/>
    </source>
</evidence>
<name>A0A2N0U546_9FLAO</name>
<feature type="domain" description="PglD N-terminal" evidence="7">
    <location>
        <begin position="3"/>
        <end position="71"/>
    </location>
</feature>
<dbReference type="Proteomes" id="UP000232533">
    <property type="component" value="Unassembled WGS sequence"/>
</dbReference>